<comment type="similarity">
    <text evidence="3 4">Belongs to the RlpA family.</text>
</comment>
<dbReference type="GO" id="GO:0000270">
    <property type="term" value="P:peptidoglycan metabolic process"/>
    <property type="evidence" value="ECO:0007669"/>
    <property type="project" value="UniProtKB-UniRule"/>
</dbReference>
<name>B3QLA1_CHLP8</name>
<keyword evidence="6" id="KW-0449">Lipoprotein</keyword>
<feature type="domain" description="RlpA-like protein double-psi beta-barrel" evidence="5">
    <location>
        <begin position="53"/>
        <end position="142"/>
    </location>
</feature>
<dbReference type="CDD" id="cd22268">
    <property type="entry name" value="DPBB_RlpA-like"/>
    <property type="match status" value="1"/>
</dbReference>
<dbReference type="KEGG" id="cpc:Cpar_1947"/>
<dbReference type="InterPro" id="IPR012997">
    <property type="entry name" value="RplA"/>
</dbReference>
<keyword evidence="7" id="KW-1185">Reference proteome</keyword>
<dbReference type="Proteomes" id="UP000008811">
    <property type="component" value="Chromosome"/>
</dbReference>
<evidence type="ECO:0000313" key="7">
    <source>
        <dbReference type="Proteomes" id="UP000008811"/>
    </source>
</evidence>
<dbReference type="GO" id="GO:0071555">
    <property type="term" value="P:cell wall organization"/>
    <property type="evidence" value="ECO:0007669"/>
    <property type="project" value="UniProtKB-KW"/>
</dbReference>
<dbReference type="EC" id="4.2.2.-" evidence="3"/>
<keyword evidence="3" id="KW-0732">Signal</keyword>
<dbReference type="Pfam" id="PF03330">
    <property type="entry name" value="DPBB_1"/>
    <property type="match status" value="1"/>
</dbReference>
<dbReference type="SUPFAM" id="SSF50685">
    <property type="entry name" value="Barwin-like endoglucanases"/>
    <property type="match status" value="1"/>
</dbReference>
<evidence type="ECO:0000256" key="2">
    <source>
        <dbReference type="ARBA" id="ARBA00023316"/>
    </source>
</evidence>
<evidence type="ECO:0000256" key="1">
    <source>
        <dbReference type="ARBA" id="ARBA00023239"/>
    </source>
</evidence>
<dbReference type="Gene3D" id="2.40.40.10">
    <property type="entry name" value="RlpA-like domain"/>
    <property type="match status" value="1"/>
</dbReference>
<dbReference type="InterPro" id="IPR036908">
    <property type="entry name" value="RlpA-like_sf"/>
</dbReference>
<dbReference type="eggNOG" id="COG0797">
    <property type="taxonomic scope" value="Bacteria"/>
</dbReference>
<evidence type="ECO:0000259" key="5">
    <source>
        <dbReference type="Pfam" id="PF03330"/>
    </source>
</evidence>
<keyword evidence="1 3" id="KW-0456">Lyase</keyword>
<feature type="chain" id="PRO_5009990837" description="Probable endolytic peptidoglycan transglycosylase RlpA" evidence="3">
    <location>
        <begin position="30"/>
        <end position="146"/>
    </location>
</feature>
<dbReference type="STRING" id="517417.Cpar_1947"/>
<proteinExistence type="inferred from homology"/>
<organism evidence="6 7">
    <name type="scientific">Chlorobaculum parvum (strain DSM 263 / NCIMB 8327)</name>
    <name type="common">Chlorobium vibrioforme subsp. thiosulfatophilum</name>
    <dbReference type="NCBI Taxonomy" id="517417"/>
    <lineage>
        <taxon>Bacteria</taxon>
        <taxon>Pseudomonadati</taxon>
        <taxon>Chlorobiota</taxon>
        <taxon>Chlorobiia</taxon>
        <taxon>Chlorobiales</taxon>
        <taxon>Chlorobiaceae</taxon>
        <taxon>Chlorobaculum</taxon>
    </lineage>
</organism>
<evidence type="ECO:0000256" key="4">
    <source>
        <dbReference type="RuleBase" id="RU003495"/>
    </source>
</evidence>
<comment type="function">
    <text evidence="3">Lytic transglycosylase with a strong preference for naked glycan strands that lack stem peptides.</text>
</comment>
<evidence type="ECO:0000256" key="3">
    <source>
        <dbReference type="HAMAP-Rule" id="MF_02071"/>
    </source>
</evidence>
<dbReference type="OrthoDB" id="9779128at2"/>
<accession>B3QLA1</accession>
<dbReference type="PANTHER" id="PTHR34183">
    <property type="entry name" value="ENDOLYTIC PEPTIDOGLYCAN TRANSGLYCOSYLASE RLPA"/>
    <property type="match status" value="1"/>
</dbReference>
<sequence precursor="true">MHYKNNVLSGFLVLALSFITLLSPNSVFARQNTPALKSKTAQPVANGNKFLVATGTASYYGSKFHGRTTANGEQFDMRTFTAAHRSLPFGTIVRVTNLNNGKMVFVTINDRGPYVGKRIIDLSKAAAKQLDMVDAGVSRVKIEAYN</sequence>
<dbReference type="HAMAP" id="MF_02071">
    <property type="entry name" value="RlpA"/>
    <property type="match status" value="1"/>
</dbReference>
<dbReference type="EMBL" id="CP001099">
    <property type="protein sequence ID" value="ACF12339.1"/>
    <property type="molecule type" value="Genomic_DNA"/>
</dbReference>
<reference evidence="6" key="1">
    <citation type="submission" date="2008-06" db="EMBL/GenBank/DDBJ databases">
        <title>Complete sequence of Chlorobaculum parvum NCIB 8327.</title>
        <authorList>
            <consortium name="US DOE Joint Genome Institute"/>
            <person name="Lucas S."/>
            <person name="Copeland A."/>
            <person name="Lapidus A."/>
            <person name="Glavina del Rio T."/>
            <person name="Dalin E."/>
            <person name="Tice H."/>
            <person name="Bruce D."/>
            <person name="Goodwin L."/>
            <person name="Pitluck S."/>
            <person name="Schmutz J."/>
            <person name="Larimer F."/>
            <person name="Land M."/>
            <person name="Hauser L."/>
            <person name="Kyrpides N."/>
            <person name="Mikhailova N."/>
            <person name="Zhao F."/>
            <person name="Li T."/>
            <person name="Liu Z."/>
            <person name="Overmann J."/>
            <person name="Bryant D.A."/>
            <person name="Richardson P."/>
        </authorList>
    </citation>
    <scope>NUCLEOTIDE SEQUENCE [LARGE SCALE GENOMIC DNA]</scope>
    <source>
        <strain evidence="6">NCIB 8327</strain>
    </source>
</reference>
<evidence type="ECO:0000313" key="6">
    <source>
        <dbReference type="EMBL" id="ACF12339.1"/>
    </source>
</evidence>
<protein>
    <recommendedName>
        <fullName evidence="3">Probable endolytic peptidoglycan transglycosylase RlpA</fullName>
        <ecNumber evidence="3">4.2.2.-</ecNumber>
    </recommendedName>
</protein>
<dbReference type="InterPro" id="IPR034718">
    <property type="entry name" value="RlpA"/>
</dbReference>
<dbReference type="AlphaFoldDB" id="B3QLA1"/>
<dbReference type="PANTHER" id="PTHR34183:SF1">
    <property type="entry name" value="ENDOLYTIC PEPTIDOGLYCAN TRANSGLYCOSYLASE RLPA"/>
    <property type="match status" value="1"/>
</dbReference>
<keyword evidence="2 3" id="KW-0961">Cell wall biogenesis/degradation</keyword>
<dbReference type="HOGENOM" id="CLU_042923_7_1_10"/>
<gene>
    <name evidence="3" type="primary">rlpA</name>
    <name evidence="6" type="ordered locus">Cpar_1947</name>
</gene>
<feature type="signal peptide" evidence="3">
    <location>
        <begin position="1"/>
        <end position="29"/>
    </location>
</feature>
<dbReference type="NCBIfam" id="TIGR00413">
    <property type="entry name" value="rlpA"/>
    <property type="match status" value="1"/>
</dbReference>
<dbReference type="GO" id="GO:0008932">
    <property type="term" value="F:lytic endotransglycosylase activity"/>
    <property type="evidence" value="ECO:0007669"/>
    <property type="project" value="UniProtKB-UniRule"/>
</dbReference>
<dbReference type="InterPro" id="IPR009009">
    <property type="entry name" value="RlpA-like_DPBB"/>
</dbReference>
<dbReference type="RefSeq" id="WP_012503172.1">
    <property type="nucleotide sequence ID" value="NC_011027.1"/>
</dbReference>